<feature type="compositionally biased region" description="Basic and acidic residues" evidence="1">
    <location>
        <begin position="23"/>
        <end position="32"/>
    </location>
</feature>
<evidence type="ECO:0000256" key="1">
    <source>
        <dbReference type="SAM" id="MobiDB-lite"/>
    </source>
</evidence>
<dbReference type="EMBL" id="HBIZ01063415">
    <property type="protein sequence ID" value="CAE0786481.1"/>
    <property type="molecule type" value="Transcribed_RNA"/>
</dbReference>
<proteinExistence type="predicted"/>
<reference evidence="2" key="1">
    <citation type="submission" date="2021-01" db="EMBL/GenBank/DDBJ databases">
        <authorList>
            <person name="Corre E."/>
            <person name="Pelletier E."/>
            <person name="Niang G."/>
            <person name="Scheremetjew M."/>
            <person name="Finn R."/>
            <person name="Kale V."/>
            <person name="Holt S."/>
            <person name="Cochrane G."/>
            <person name="Meng A."/>
            <person name="Brown T."/>
            <person name="Cohen L."/>
        </authorList>
    </citation>
    <scope>NUCLEOTIDE SEQUENCE</scope>
    <source>
        <strain evidence="2">CCMP645</strain>
    </source>
</reference>
<feature type="region of interest" description="Disordered" evidence="1">
    <location>
        <begin position="1"/>
        <end position="32"/>
    </location>
</feature>
<gene>
    <name evidence="2" type="ORF">PCAR00345_LOCUS39189</name>
</gene>
<name>A0A7S4C495_CHRCT</name>
<evidence type="ECO:0000313" key="2">
    <source>
        <dbReference type="EMBL" id="CAE0786481.1"/>
    </source>
</evidence>
<dbReference type="AlphaFoldDB" id="A0A7S4C495"/>
<organism evidence="2">
    <name type="scientific">Chrysotila carterae</name>
    <name type="common">Marine alga</name>
    <name type="synonym">Syracosphaera carterae</name>
    <dbReference type="NCBI Taxonomy" id="13221"/>
    <lineage>
        <taxon>Eukaryota</taxon>
        <taxon>Haptista</taxon>
        <taxon>Haptophyta</taxon>
        <taxon>Prymnesiophyceae</taxon>
        <taxon>Isochrysidales</taxon>
        <taxon>Isochrysidaceae</taxon>
        <taxon>Chrysotila</taxon>
    </lineage>
</organism>
<sequence>MGNGLSARRDRRQPLTPSSTEAPMDHGAGRVDTGDKGFSAAADFYVDRPAHSGKWFIIHKSHRAEFEFEEACDIWAQFFAVHPNASEYLKQFEAVKLCDDQIVKQRNRIRLSSYKWEDVKGVSCGGVDKFAIPSNYTWFLQVLEKYHYIGWMDFMANVVVNVPTGETVDYMGELYSQSVVIADWMFDTSKLSPAMSRAWIFQEMTFGAMDESGVMSLLSKVRELGQQVRTGDVDCLLNQFVPLANAFGELLLRRGYENVVAQRGGDTLRTFKVYARGYRSRVARQVADQLVRRLGGACEYVANDADEIKTWKRDNYHADWDLFDSIVQLLHKQVIPRGSQPAVHLLDYYTLPAGQQGENTNVMEPYVLELLLGPAYAGCADFDRVKKQFGQSLVLAYASCAATFEIDRDDAITQVARSVSRSFGEVLNAEAMLAAAWRGWAASCVEVGEGRATFSVPFFQPTIPAGRRLLGLEPLHGSKMTRASDGWSWYEDENGEAYYPGKDLGVGVFESQLGLLPRDKDTFTLLADKSVVEVFACAGPACVPEMLFTFVARRLESPPDEPAALAAWVKERTAGHWPKPAKKVTFA</sequence>
<protein>
    <submittedName>
        <fullName evidence="2">Uncharacterized protein</fullName>
    </submittedName>
</protein>
<accession>A0A7S4C495</accession>